<organism evidence="1">
    <name type="scientific">Arundo donax</name>
    <name type="common">Giant reed</name>
    <name type="synonym">Donax arundinaceus</name>
    <dbReference type="NCBI Taxonomy" id="35708"/>
    <lineage>
        <taxon>Eukaryota</taxon>
        <taxon>Viridiplantae</taxon>
        <taxon>Streptophyta</taxon>
        <taxon>Embryophyta</taxon>
        <taxon>Tracheophyta</taxon>
        <taxon>Spermatophyta</taxon>
        <taxon>Magnoliopsida</taxon>
        <taxon>Liliopsida</taxon>
        <taxon>Poales</taxon>
        <taxon>Poaceae</taxon>
        <taxon>PACMAD clade</taxon>
        <taxon>Arundinoideae</taxon>
        <taxon>Arundineae</taxon>
        <taxon>Arundo</taxon>
    </lineage>
</organism>
<dbReference type="EMBL" id="GBRH01279524">
    <property type="protein sequence ID" value="JAD18371.1"/>
    <property type="molecule type" value="Transcribed_RNA"/>
</dbReference>
<dbReference type="AlphaFoldDB" id="A0A0A8XWV8"/>
<protein>
    <submittedName>
        <fullName evidence="1">Uncharacterized protein</fullName>
    </submittedName>
</protein>
<reference evidence="1" key="2">
    <citation type="journal article" date="2015" name="Data Brief">
        <title>Shoot transcriptome of the giant reed, Arundo donax.</title>
        <authorList>
            <person name="Barrero R.A."/>
            <person name="Guerrero F.D."/>
            <person name="Moolhuijzen P."/>
            <person name="Goolsby J.A."/>
            <person name="Tidwell J."/>
            <person name="Bellgard S.E."/>
            <person name="Bellgard M.I."/>
        </authorList>
    </citation>
    <scope>NUCLEOTIDE SEQUENCE</scope>
    <source>
        <tissue evidence="1">Shoot tissue taken approximately 20 cm above the soil surface</tissue>
    </source>
</reference>
<evidence type="ECO:0000313" key="1">
    <source>
        <dbReference type="EMBL" id="JAD18371.1"/>
    </source>
</evidence>
<reference evidence="1" key="1">
    <citation type="submission" date="2014-09" db="EMBL/GenBank/DDBJ databases">
        <authorList>
            <person name="Magalhaes I.L.F."/>
            <person name="Oliveira U."/>
            <person name="Santos F.R."/>
            <person name="Vidigal T.H.D.A."/>
            <person name="Brescovit A.D."/>
            <person name="Santos A.J."/>
        </authorList>
    </citation>
    <scope>NUCLEOTIDE SEQUENCE</scope>
    <source>
        <tissue evidence="1">Shoot tissue taken approximately 20 cm above the soil surface</tissue>
    </source>
</reference>
<sequence length="44" mass="4979">MFLIYSHLVAELGVQYIIRLGATKLLDFSKILTPFTIRLVCPAL</sequence>
<name>A0A0A8XWV8_ARUDO</name>
<proteinExistence type="predicted"/>
<accession>A0A0A8XWV8</accession>